<organism evidence="1 2">
    <name type="scientific">Paraburkholderia graminis</name>
    <dbReference type="NCBI Taxonomy" id="60548"/>
    <lineage>
        <taxon>Bacteria</taxon>
        <taxon>Pseudomonadati</taxon>
        <taxon>Pseudomonadota</taxon>
        <taxon>Betaproteobacteria</taxon>
        <taxon>Burkholderiales</taxon>
        <taxon>Burkholderiaceae</taxon>
        <taxon>Paraburkholderia</taxon>
    </lineage>
</organism>
<reference evidence="1 2" key="1">
    <citation type="submission" date="2023-08" db="EMBL/GenBank/DDBJ databases">
        <title>Genome sequencing of plant associated microbes to promote plant fitness in Sorghum bicolor and Oryza sativa.</title>
        <authorList>
            <person name="Coleman-Derr D."/>
        </authorList>
    </citation>
    <scope>NUCLEOTIDE SEQUENCE [LARGE SCALE GENOMIC DNA]</scope>
    <source>
        <strain evidence="1 2">SLBN-33</strain>
    </source>
</reference>
<proteinExistence type="predicted"/>
<evidence type="ECO:0000313" key="2">
    <source>
        <dbReference type="Proteomes" id="UP001245184"/>
    </source>
</evidence>
<dbReference type="AlphaFoldDB" id="A0ABD5CI79"/>
<comment type="caution">
    <text evidence="1">The sequence shown here is derived from an EMBL/GenBank/DDBJ whole genome shotgun (WGS) entry which is preliminary data.</text>
</comment>
<dbReference type="RefSeq" id="WP_006047185.1">
    <property type="nucleotide sequence ID" value="NZ_JAVDQP010000005.1"/>
</dbReference>
<gene>
    <name evidence="1" type="ORF">QF025_003751</name>
</gene>
<accession>A0ABD5CI79</accession>
<name>A0ABD5CI79_9BURK</name>
<dbReference type="EMBL" id="JAVIZN010000002">
    <property type="protein sequence ID" value="MDR6205031.1"/>
    <property type="molecule type" value="Genomic_DNA"/>
</dbReference>
<evidence type="ECO:0000313" key="1">
    <source>
        <dbReference type="EMBL" id="MDR6205031.1"/>
    </source>
</evidence>
<protein>
    <submittedName>
        <fullName evidence="1">Uncharacterized protein</fullName>
    </submittedName>
</protein>
<sequence>MELTLIIDSRPLALELDDVVAGLLAARLNLPSNTDTRAALARYLSDAGGPWMLDENHMRKRIMRRLILDIADPALVIRYLMIEQPH</sequence>
<dbReference type="Proteomes" id="UP001245184">
    <property type="component" value="Unassembled WGS sequence"/>
</dbReference>